<name>A0AAE8AVT7_9CAUD</name>
<evidence type="ECO:0000313" key="2">
    <source>
        <dbReference type="Proteomes" id="UP000828713"/>
    </source>
</evidence>
<accession>A0AAE8AVT7</accession>
<protein>
    <submittedName>
        <fullName evidence="1">Uncharacterized protein</fullName>
    </submittedName>
</protein>
<sequence>MKYTPAIYGAAPKDLGCIELDTSEMMFWLYLPIKVPGQFNPKLPATLKGYSKLITACMHA</sequence>
<dbReference type="EMBL" id="MW980070">
    <property type="protein sequence ID" value="QXV74630.1"/>
    <property type="molecule type" value="Genomic_DNA"/>
</dbReference>
<reference evidence="1" key="1">
    <citation type="submission" date="2021-04" db="EMBL/GenBank/DDBJ databases">
        <title>The Hidden Diversity of Double-Stranded DNA Phages in the Symbiotic Bacterium Rhizobium.</title>
        <authorList>
            <person name="Santamaria R.I."/>
            <person name="Bustos P."/>
            <person name="Cauwenberghe J.V."/>
            <person name="Gonzalez V."/>
        </authorList>
    </citation>
    <scope>NUCLEOTIDE SEQUENCE</scope>
</reference>
<proteinExistence type="predicted"/>
<keyword evidence="2" id="KW-1185">Reference proteome</keyword>
<evidence type="ECO:0000313" key="1">
    <source>
        <dbReference type="EMBL" id="QXV74630.1"/>
    </source>
</evidence>
<organism evidence="1 2">
    <name type="scientific">Rhizobium phage RHEph21</name>
    <dbReference type="NCBI Taxonomy" id="2836134"/>
    <lineage>
        <taxon>Viruses</taxon>
        <taxon>Duplodnaviria</taxon>
        <taxon>Heunggongvirae</taxon>
        <taxon>Uroviricota</taxon>
        <taxon>Caudoviricetes</taxon>
        <taxon>Autographivirales</taxon>
        <taxon>Autographivirales incertae sedis</taxon>
        <taxon>Chamilpavirus</taxon>
        <taxon>Chamilpavirus RHEph21</taxon>
    </lineage>
</organism>
<dbReference type="Proteomes" id="UP000828713">
    <property type="component" value="Segment"/>
</dbReference>